<proteinExistence type="predicted"/>
<evidence type="ECO:0000313" key="3">
    <source>
        <dbReference type="Proteomes" id="UP001596383"/>
    </source>
</evidence>
<dbReference type="InterPro" id="IPR055768">
    <property type="entry name" value="DUF7344"/>
</dbReference>
<dbReference type="Proteomes" id="UP001596383">
    <property type="component" value="Unassembled WGS sequence"/>
</dbReference>
<dbReference type="InterPro" id="IPR036388">
    <property type="entry name" value="WH-like_DNA-bd_sf"/>
</dbReference>
<name>A0ABD5SQJ6_9EURY</name>
<keyword evidence="3" id="KW-1185">Reference proteome</keyword>
<evidence type="ECO:0000259" key="1">
    <source>
        <dbReference type="Pfam" id="PF24035"/>
    </source>
</evidence>
<evidence type="ECO:0000313" key="2">
    <source>
        <dbReference type="EMBL" id="MFC6767312.1"/>
    </source>
</evidence>
<dbReference type="Gene3D" id="1.10.10.10">
    <property type="entry name" value="Winged helix-like DNA-binding domain superfamily/Winged helix DNA-binding domain"/>
    <property type="match status" value="1"/>
</dbReference>
<gene>
    <name evidence="2" type="ORF">ACFQE6_20680</name>
</gene>
<dbReference type="RefSeq" id="WP_273740215.1">
    <property type="nucleotide sequence ID" value="NZ_JAQIVI010000359.1"/>
</dbReference>
<sequence>MTDQDGAESEDSAPIDSSFIALSEPSRRSLCRYAIRTETERVSREELVDYVAERAPEPVAADADRRTVALELHHVHLPKLANAGLIEYDRQRGVVHIDRATLAERLERVRATIADLQDV</sequence>
<protein>
    <recommendedName>
        <fullName evidence="1">DUF7344 domain-containing protein</fullName>
    </recommendedName>
</protein>
<feature type="domain" description="DUF7344" evidence="1">
    <location>
        <begin position="20"/>
        <end position="95"/>
    </location>
</feature>
<dbReference type="EMBL" id="JBHSWV010000359">
    <property type="protein sequence ID" value="MFC6767312.1"/>
    <property type="molecule type" value="Genomic_DNA"/>
</dbReference>
<reference evidence="2 3" key="1">
    <citation type="journal article" date="2019" name="Int. J. Syst. Evol. Microbiol.">
        <title>The Global Catalogue of Microorganisms (GCM) 10K type strain sequencing project: providing services to taxonomists for standard genome sequencing and annotation.</title>
        <authorList>
            <consortium name="The Broad Institute Genomics Platform"/>
            <consortium name="The Broad Institute Genome Sequencing Center for Infectious Disease"/>
            <person name="Wu L."/>
            <person name="Ma J."/>
        </authorList>
    </citation>
    <scope>NUCLEOTIDE SEQUENCE [LARGE SCALE GENOMIC DNA]</scope>
    <source>
        <strain evidence="2 3">LMG 29247</strain>
    </source>
</reference>
<dbReference type="AlphaFoldDB" id="A0ABD5SQJ6"/>
<dbReference type="Pfam" id="PF24035">
    <property type="entry name" value="DUF7344"/>
    <property type="match status" value="1"/>
</dbReference>
<organism evidence="2 3">
    <name type="scientific">Natrinema soli</name>
    <dbReference type="NCBI Taxonomy" id="1930624"/>
    <lineage>
        <taxon>Archaea</taxon>
        <taxon>Methanobacteriati</taxon>
        <taxon>Methanobacteriota</taxon>
        <taxon>Stenosarchaea group</taxon>
        <taxon>Halobacteria</taxon>
        <taxon>Halobacteriales</taxon>
        <taxon>Natrialbaceae</taxon>
        <taxon>Natrinema</taxon>
    </lineage>
</organism>
<accession>A0ABD5SQJ6</accession>
<comment type="caution">
    <text evidence="2">The sequence shown here is derived from an EMBL/GenBank/DDBJ whole genome shotgun (WGS) entry which is preliminary data.</text>
</comment>